<evidence type="ECO:0000256" key="5">
    <source>
        <dbReference type="SAM" id="SignalP"/>
    </source>
</evidence>
<keyword evidence="8" id="KW-1185">Reference proteome</keyword>
<keyword evidence="4" id="KW-0106">Calcium</keyword>
<name>A0A2N8KH12_9BURK</name>
<dbReference type="InterPro" id="IPR024607">
    <property type="entry name" value="Sulfatase_CS"/>
</dbReference>
<dbReference type="PROSITE" id="PS00523">
    <property type="entry name" value="SULFATASE_1"/>
    <property type="match status" value="1"/>
</dbReference>
<evidence type="ECO:0000256" key="3">
    <source>
        <dbReference type="ARBA" id="ARBA00022801"/>
    </source>
</evidence>
<keyword evidence="3" id="KW-0378">Hydrolase</keyword>
<proteinExistence type="inferred from homology"/>
<dbReference type="SUPFAM" id="SSF53649">
    <property type="entry name" value="Alkaline phosphatase-like"/>
    <property type="match status" value="1"/>
</dbReference>
<protein>
    <submittedName>
        <fullName evidence="7">Sulfatase</fullName>
    </submittedName>
</protein>
<dbReference type="PANTHER" id="PTHR42693:SF33">
    <property type="entry name" value="ARYLSULFATASE"/>
    <property type="match status" value="1"/>
</dbReference>
<organism evidence="7 8">
    <name type="scientific">Achromobacter pulmonis</name>
    <dbReference type="NCBI Taxonomy" id="1389932"/>
    <lineage>
        <taxon>Bacteria</taxon>
        <taxon>Pseudomonadati</taxon>
        <taxon>Pseudomonadota</taxon>
        <taxon>Betaproteobacteria</taxon>
        <taxon>Burkholderiales</taxon>
        <taxon>Alcaligenaceae</taxon>
        <taxon>Achromobacter</taxon>
    </lineage>
</organism>
<dbReference type="GO" id="GO:0046872">
    <property type="term" value="F:metal ion binding"/>
    <property type="evidence" value="ECO:0007669"/>
    <property type="project" value="UniProtKB-KW"/>
</dbReference>
<comment type="caution">
    <text evidence="7">The sequence shown here is derived from an EMBL/GenBank/DDBJ whole genome shotgun (WGS) entry which is preliminary data.</text>
</comment>
<dbReference type="Proteomes" id="UP000235994">
    <property type="component" value="Unassembled WGS sequence"/>
</dbReference>
<feature type="chain" id="PRO_5014646981" evidence="5">
    <location>
        <begin position="35"/>
        <end position="585"/>
    </location>
</feature>
<comment type="similarity">
    <text evidence="1">Belongs to the sulfatase family.</text>
</comment>
<evidence type="ECO:0000313" key="8">
    <source>
        <dbReference type="Proteomes" id="UP000235994"/>
    </source>
</evidence>
<evidence type="ECO:0000313" key="7">
    <source>
        <dbReference type="EMBL" id="PND32741.1"/>
    </source>
</evidence>
<reference evidence="7 8" key="1">
    <citation type="submission" date="2018-01" db="EMBL/GenBank/DDBJ databases">
        <title>The draft genome of an aniline degradation strain ANB-1.</title>
        <authorList>
            <person name="Zhang L."/>
            <person name="Jiang J."/>
        </authorList>
    </citation>
    <scope>NUCLEOTIDE SEQUENCE [LARGE SCALE GENOMIC DNA]</scope>
    <source>
        <strain evidence="7 8">ANB-1</strain>
    </source>
</reference>
<sequence>MATGRRPYIEEMNVKCLSIMAMAASLAVAPFAQAAPQRPPNVLVILADDLGYNDIQPFGQDIIQTPALNQLAAEGMRFTNYHVNPTCSPTRAQLLTGVDNHLAGMGSMGEYYAPEMDKYPGNYIGSLNDRVKTIAEVLKDRGYATFMAGKWHLGGKPEQLPAARGFENSFALINPGGSHWDNKGLLAVQPRTRFVENEKTVPRDTGEFSSNLYTDKFLGYMKSAEDAGKPFFGYLAFQAVHDPLHAPAADVAKYRGKFARGYDEHRETMYKNMLRAGVVPAGTKMSETTPLFKPWDQLTAQERAHQERLMEIYAGMVSNLDSNIGRVIDQLKRSGQYDNTVIIFFSDNGPSGAYMDFYPGNKDGSWIAKEFDTSFDNMGAPGSFAGLGPGWAYASSAPFRLFKLFMSEGGTISPLIVKGSMVAKRGSINDGYLAVEDIFPTITAITGAARGQERDGVPLAPLKGVSFLDVLEGTATSARPADFERGGELFGNKEYRQGKWKLSWIPKPFGAGQWQLFDTEADRGETTDLASRQPQRVKEMAAKYEAWAQANRVIRWDTDYLDRELFGYFDWRKNMPRQVIIPAER</sequence>
<evidence type="ECO:0000259" key="6">
    <source>
        <dbReference type="Pfam" id="PF00884"/>
    </source>
</evidence>
<dbReference type="InterPro" id="IPR000917">
    <property type="entry name" value="Sulfatase_N"/>
</dbReference>
<feature type="domain" description="Sulfatase N-terminal" evidence="6">
    <location>
        <begin position="40"/>
        <end position="447"/>
    </location>
</feature>
<accession>A0A2N8KH12</accession>
<evidence type="ECO:0000256" key="2">
    <source>
        <dbReference type="ARBA" id="ARBA00022723"/>
    </source>
</evidence>
<dbReference type="InterPro" id="IPR017850">
    <property type="entry name" value="Alkaline_phosphatase_core_sf"/>
</dbReference>
<gene>
    <name evidence="7" type="ORF">C1I89_17065</name>
</gene>
<dbReference type="AlphaFoldDB" id="A0A2N8KH12"/>
<feature type="signal peptide" evidence="5">
    <location>
        <begin position="1"/>
        <end position="34"/>
    </location>
</feature>
<dbReference type="CDD" id="cd16025">
    <property type="entry name" value="PAS_like"/>
    <property type="match status" value="1"/>
</dbReference>
<keyword evidence="5" id="KW-0732">Signal</keyword>
<dbReference type="PANTHER" id="PTHR42693">
    <property type="entry name" value="ARYLSULFATASE FAMILY MEMBER"/>
    <property type="match status" value="1"/>
</dbReference>
<dbReference type="Pfam" id="PF00884">
    <property type="entry name" value="Sulfatase"/>
    <property type="match status" value="1"/>
</dbReference>
<dbReference type="PROSITE" id="PS00149">
    <property type="entry name" value="SULFATASE_2"/>
    <property type="match status" value="1"/>
</dbReference>
<keyword evidence="2" id="KW-0479">Metal-binding</keyword>
<dbReference type="EMBL" id="POQS01000004">
    <property type="protein sequence ID" value="PND32741.1"/>
    <property type="molecule type" value="Genomic_DNA"/>
</dbReference>
<dbReference type="Gene3D" id="3.30.1120.10">
    <property type="match status" value="1"/>
</dbReference>
<dbReference type="GO" id="GO:0004065">
    <property type="term" value="F:arylsulfatase activity"/>
    <property type="evidence" value="ECO:0007669"/>
    <property type="project" value="TreeGrafter"/>
</dbReference>
<evidence type="ECO:0000256" key="4">
    <source>
        <dbReference type="ARBA" id="ARBA00022837"/>
    </source>
</evidence>
<dbReference type="InterPro" id="IPR050738">
    <property type="entry name" value="Sulfatase"/>
</dbReference>
<dbReference type="Gene3D" id="3.40.720.10">
    <property type="entry name" value="Alkaline Phosphatase, subunit A"/>
    <property type="match status" value="1"/>
</dbReference>
<evidence type="ECO:0000256" key="1">
    <source>
        <dbReference type="ARBA" id="ARBA00008779"/>
    </source>
</evidence>